<keyword evidence="1" id="KW-0805">Transcription regulation</keyword>
<dbReference type="AlphaFoldDB" id="A0A0B4CRP8"/>
<dbReference type="InterPro" id="IPR009057">
    <property type="entry name" value="Homeodomain-like_sf"/>
</dbReference>
<keyword evidence="3" id="KW-0804">Transcription</keyword>
<dbReference type="PROSITE" id="PS00041">
    <property type="entry name" value="HTH_ARAC_FAMILY_1"/>
    <property type="match status" value="1"/>
</dbReference>
<dbReference type="PANTHER" id="PTHR11019">
    <property type="entry name" value="HTH-TYPE TRANSCRIPTIONAL REGULATOR NIMR"/>
    <property type="match status" value="1"/>
</dbReference>
<dbReference type="InterPro" id="IPR003313">
    <property type="entry name" value="AraC-bd"/>
</dbReference>
<gene>
    <name evidence="5" type="ORF">RM51_03940</name>
</gene>
<dbReference type="Gene3D" id="2.60.120.10">
    <property type="entry name" value="Jelly Rolls"/>
    <property type="match status" value="1"/>
</dbReference>
<name>A0A0B4CRP8_9FLAO</name>
<evidence type="ECO:0000313" key="6">
    <source>
        <dbReference type="Proteomes" id="UP000031167"/>
    </source>
</evidence>
<dbReference type="Pfam" id="PF02311">
    <property type="entry name" value="AraC_binding"/>
    <property type="match status" value="1"/>
</dbReference>
<dbReference type="InterPro" id="IPR011051">
    <property type="entry name" value="RmlC_Cupin_sf"/>
</dbReference>
<dbReference type="PROSITE" id="PS01124">
    <property type="entry name" value="HTH_ARAC_FAMILY_2"/>
    <property type="match status" value="1"/>
</dbReference>
<dbReference type="EMBL" id="JWTA01000004">
    <property type="protein sequence ID" value="KIC63894.1"/>
    <property type="molecule type" value="Genomic_DNA"/>
</dbReference>
<dbReference type="Pfam" id="PF12833">
    <property type="entry name" value="HTH_18"/>
    <property type="match status" value="1"/>
</dbReference>
<keyword evidence="2 5" id="KW-0238">DNA-binding</keyword>
<comment type="caution">
    <text evidence="5">The sequence shown here is derived from an EMBL/GenBank/DDBJ whole genome shotgun (WGS) entry which is preliminary data.</text>
</comment>
<dbReference type="SUPFAM" id="SSF46689">
    <property type="entry name" value="Homeodomain-like"/>
    <property type="match status" value="1"/>
</dbReference>
<evidence type="ECO:0000256" key="3">
    <source>
        <dbReference type="ARBA" id="ARBA00023163"/>
    </source>
</evidence>
<reference evidence="5 6" key="1">
    <citation type="submission" date="2014-12" db="EMBL/GenBank/DDBJ databases">
        <title>Genome sequencing of Chryseobacterium taiwanense TPW19.</title>
        <authorList>
            <person name="Tan P.W."/>
            <person name="Chan K.-G."/>
        </authorList>
    </citation>
    <scope>NUCLEOTIDE SEQUENCE [LARGE SCALE GENOMIC DNA]</scope>
    <source>
        <strain evidence="5 6">TPW19</strain>
    </source>
</reference>
<dbReference type="InterPro" id="IPR018060">
    <property type="entry name" value="HTH_AraC"/>
</dbReference>
<proteinExistence type="predicted"/>
<dbReference type="GO" id="GO:0003700">
    <property type="term" value="F:DNA-binding transcription factor activity"/>
    <property type="evidence" value="ECO:0007669"/>
    <property type="project" value="InterPro"/>
</dbReference>
<dbReference type="GO" id="GO:0043565">
    <property type="term" value="F:sequence-specific DNA binding"/>
    <property type="evidence" value="ECO:0007669"/>
    <property type="project" value="InterPro"/>
</dbReference>
<dbReference type="SUPFAM" id="SSF51182">
    <property type="entry name" value="RmlC-like cupins"/>
    <property type="match status" value="1"/>
</dbReference>
<dbReference type="Proteomes" id="UP000031167">
    <property type="component" value="Unassembled WGS sequence"/>
</dbReference>
<feature type="domain" description="HTH araC/xylS-type" evidence="4">
    <location>
        <begin position="201"/>
        <end position="299"/>
    </location>
</feature>
<evidence type="ECO:0000313" key="5">
    <source>
        <dbReference type="EMBL" id="KIC63894.1"/>
    </source>
</evidence>
<dbReference type="InterPro" id="IPR014710">
    <property type="entry name" value="RmlC-like_jellyroll"/>
</dbReference>
<evidence type="ECO:0000256" key="1">
    <source>
        <dbReference type="ARBA" id="ARBA00023015"/>
    </source>
</evidence>
<evidence type="ECO:0000259" key="4">
    <source>
        <dbReference type="PROSITE" id="PS01124"/>
    </source>
</evidence>
<dbReference type="OrthoDB" id="1266582at2"/>
<sequence length="304" mass="35599">MILILQSYGVMHSTRFVKTEKDLFIYAKLKFSSYLYSMNDSHFGAVEEIDAEFYIYHVLTGNVKTEIHHHSSAQLVYAEGGIVHVFTDSKHWYLPARCFMWIPAGTPHYIFSTSPKVDLYNFYFKKEENESGFFDEINIYSVSHLLREMILYTKEWDGKITKNDESKYYFLKALKGILPEKRDKKLAFPVQHPFPNDETLLKVAQYIHANLEKPLTIESTAKEFGMSTRTLSRKFKEILGMNYVRFLRALRITRSLELMLEGKYNMYEIAMMVGYNSLSSFSNIFKKVIGIPPTEYQHKLKGDE</sequence>
<organism evidence="5 6">
    <name type="scientific">Chryseobacterium taiwanense</name>
    <dbReference type="NCBI Taxonomy" id="363331"/>
    <lineage>
        <taxon>Bacteria</taxon>
        <taxon>Pseudomonadati</taxon>
        <taxon>Bacteroidota</taxon>
        <taxon>Flavobacteriia</taxon>
        <taxon>Flavobacteriales</taxon>
        <taxon>Weeksellaceae</taxon>
        <taxon>Chryseobacterium group</taxon>
        <taxon>Chryseobacterium</taxon>
    </lineage>
</organism>
<dbReference type="STRING" id="363331.RM51_03940"/>
<evidence type="ECO:0000256" key="2">
    <source>
        <dbReference type="ARBA" id="ARBA00023125"/>
    </source>
</evidence>
<protein>
    <submittedName>
        <fullName evidence="5">DNA-binding protein</fullName>
    </submittedName>
</protein>
<dbReference type="PANTHER" id="PTHR11019:SF199">
    <property type="entry name" value="HTH-TYPE TRANSCRIPTIONAL REGULATOR NIMR"/>
    <property type="match status" value="1"/>
</dbReference>
<dbReference type="SMART" id="SM00342">
    <property type="entry name" value="HTH_ARAC"/>
    <property type="match status" value="1"/>
</dbReference>
<keyword evidence="6" id="KW-1185">Reference proteome</keyword>
<dbReference type="InterPro" id="IPR018062">
    <property type="entry name" value="HTH_AraC-typ_CS"/>
</dbReference>
<dbReference type="Gene3D" id="1.10.10.60">
    <property type="entry name" value="Homeodomain-like"/>
    <property type="match status" value="2"/>
</dbReference>
<accession>A0A0B4CRP8</accession>
<dbReference type="PRINTS" id="PR00032">
    <property type="entry name" value="HTHARAC"/>
</dbReference>
<dbReference type="InterPro" id="IPR020449">
    <property type="entry name" value="Tscrpt_reg_AraC-type_HTH"/>
</dbReference>